<dbReference type="InterPro" id="IPR023271">
    <property type="entry name" value="Aquaporin-like"/>
</dbReference>
<dbReference type="PRINTS" id="PR00783">
    <property type="entry name" value="MINTRINSICP"/>
</dbReference>
<evidence type="ECO:0008006" key="12">
    <source>
        <dbReference type="Google" id="ProtNLM"/>
    </source>
</evidence>
<keyword evidence="5 9" id="KW-1133">Transmembrane helix</keyword>
<keyword evidence="6 9" id="KW-0472">Membrane</keyword>
<evidence type="ECO:0000256" key="2">
    <source>
        <dbReference type="ARBA" id="ARBA00006175"/>
    </source>
</evidence>
<accession>A0A6V2M0D0</accession>
<evidence type="ECO:0000256" key="10">
    <source>
        <dbReference type="SAM" id="SignalP"/>
    </source>
</evidence>
<dbReference type="AlphaFoldDB" id="A0A6V2M0D0"/>
<evidence type="ECO:0000256" key="3">
    <source>
        <dbReference type="ARBA" id="ARBA00022448"/>
    </source>
</evidence>
<dbReference type="GO" id="GO:0005886">
    <property type="term" value="C:plasma membrane"/>
    <property type="evidence" value="ECO:0007669"/>
    <property type="project" value="TreeGrafter"/>
</dbReference>
<feature type="transmembrane region" description="Helical" evidence="9">
    <location>
        <begin position="177"/>
        <end position="199"/>
    </location>
</feature>
<sequence length="411" mass="41495">MAALAIASLAPVSVTLVARPTPHVPHTPTPTLDTVSLEEDLPWSPPPVIVPEASTDNKQNMQDVSEHETEPAASFPLRRRDRRSLLLRVRADRPPACHRNRKDLRTRCLAEAVGSGILVLAASAASAAALSPTSTSLLMGGVVGSAVLSFATISGAHFNPAITCAQTVGGTLPRSDWLPYIASQIAGASAAALTIAPLLPPAGLPPPPAHFFAEVAVTALLFSACLAIGDGVEAGAVSRRGSAGLVGVLISALGLAFGSTNAALNPAMSAAPRIAAIVLSGGGTAALSGARTYALGPCVGAVLGGSCFAVATGRGGGLYGCLARLGAALSAGSSLPAASPPAVPSRRVVVPNVGCRFSSATAPVAAAEEWPRWRSESELWQWAGRGAVGAEQSVAQVERRSDASRSSGRMA</sequence>
<dbReference type="EMBL" id="HBIR01006649">
    <property type="protein sequence ID" value="CAE0528688.1"/>
    <property type="molecule type" value="Transcribed_RNA"/>
</dbReference>
<gene>
    <name evidence="11" type="ORF">EHUX00137_LOCUS4546</name>
</gene>
<dbReference type="InterPro" id="IPR000425">
    <property type="entry name" value="MIP"/>
</dbReference>
<evidence type="ECO:0000256" key="1">
    <source>
        <dbReference type="ARBA" id="ARBA00004141"/>
    </source>
</evidence>
<feature type="region of interest" description="Disordered" evidence="8">
    <location>
        <begin position="387"/>
        <end position="411"/>
    </location>
</feature>
<dbReference type="SUPFAM" id="SSF81338">
    <property type="entry name" value="Aquaporin-like"/>
    <property type="match status" value="1"/>
</dbReference>
<feature type="transmembrane region" description="Helical" evidence="9">
    <location>
        <begin position="211"/>
        <end position="229"/>
    </location>
</feature>
<feature type="signal peptide" evidence="10">
    <location>
        <begin position="1"/>
        <end position="18"/>
    </location>
</feature>
<keyword evidence="3 7" id="KW-0813">Transport</keyword>
<feature type="transmembrane region" description="Helical" evidence="9">
    <location>
        <begin position="137"/>
        <end position="157"/>
    </location>
</feature>
<feature type="transmembrane region" description="Helical" evidence="9">
    <location>
        <begin position="109"/>
        <end position="130"/>
    </location>
</feature>
<dbReference type="PANTHER" id="PTHR43829:SF9">
    <property type="entry name" value="AQUAPORIN-9"/>
    <property type="match status" value="1"/>
</dbReference>
<proteinExistence type="inferred from homology"/>
<protein>
    <recommendedName>
        <fullName evidence="12">Aquaporin</fullName>
    </recommendedName>
</protein>
<dbReference type="Pfam" id="PF00230">
    <property type="entry name" value="MIP"/>
    <property type="match status" value="1"/>
</dbReference>
<dbReference type="PANTHER" id="PTHR43829">
    <property type="entry name" value="AQUAPORIN OR AQUAGLYCEROPORIN RELATED"/>
    <property type="match status" value="1"/>
</dbReference>
<evidence type="ECO:0000313" key="11">
    <source>
        <dbReference type="EMBL" id="CAE0528688.1"/>
    </source>
</evidence>
<dbReference type="Gene3D" id="1.20.1080.10">
    <property type="entry name" value="Glycerol uptake facilitator protein"/>
    <property type="match status" value="1"/>
</dbReference>
<dbReference type="GO" id="GO:0015254">
    <property type="term" value="F:glycerol channel activity"/>
    <property type="evidence" value="ECO:0007669"/>
    <property type="project" value="TreeGrafter"/>
</dbReference>
<comment type="subcellular location">
    <subcellularLocation>
        <location evidence="1">Membrane</location>
        <topology evidence="1">Multi-pass membrane protein</topology>
    </subcellularLocation>
</comment>
<organism evidence="11">
    <name type="scientific">Emiliania huxleyi</name>
    <name type="common">Coccolithophore</name>
    <name type="synonym">Pontosphaera huxleyi</name>
    <dbReference type="NCBI Taxonomy" id="2903"/>
    <lineage>
        <taxon>Eukaryota</taxon>
        <taxon>Haptista</taxon>
        <taxon>Haptophyta</taxon>
        <taxon>Prymnesiophyceae</taxon>
        <taxon>Isochrysidales</taxon>
        <taxon>Noelaerhabdaceae</taxon>
        <taxon>Emiliania</taxon>
    </lineage>
</organism>
<reference evidence="11" key="1">
    <citation type="submission" date="2021-01" db="EMBL/GenBank/DDBJ databases">
        <authorList>
            <person name="Corre E."/>
            <person name="Pelletier E."/>
            <person name="Niang G."/>
            <person name="Scheremetjew M."/>
            <person name="Finn R."/>
            <person name="Kale V."/>
            <person name="Holt S."/>
            <person name="Cochrane G."/>
            <person name="Meng A."/>
            <person name="Brown T."/>
            <person name="Cohen L."/>
        </authorList>
    </citation>
    <scope>NUCLEOTIDE SEQUENCE</scope>
    <source>
        <strain evidence="11">379</strain>
    </source>
</reference>
<evidence type="ECO:0000256" key="9">
    <source>
        <dbReference type="SAM" id="Phobius"/>
    </source>
</evidence>
<evidence type="ECO:0000256" key="8">
    <source>
        <dbReference type="SAM" id="MobiDB-lite"/>
    </source>
</evidence>
<dbReference type="InterPro" id="IPR050363">
    <property type="entry name" value="MIP/Aquaporin"/>
</dbReference>
<keyword evidence="10" id="KW-0732">Signal</keyword>
<feature type="chain" id="PRO_5030160921" description="Aquaporin" evidence="10">
    <location>
        <begin position="19"/>
        <end position="411"/>
    </location>
</feature>
<evidence type="ECO:0000256" key="7">
    <source>
        <dbReference type="RuleBase" id="RU000477"/>
    </source>
</evidence>
<keyword evidence="4 7" id="KW-0812">Transmembrane</keyword>
<evidence type="ECO:0000256" key="4">
    <source>
        <dbReference type="ARBA" id="ARBA00022692"/>
    </source>
</evidence>
<evidence type="ECO:0000256" key="5">
    <source>
        <dbReference type="ARBA" id="ARBA00022989"/>
    </source>
</evidence>
<name>A0A6V2M0D0_EMIHU</name>
<feature type="transmembrane region" description="Helical" evidence="9">
    <location>
        <begin position="241"/>
        <end position="264"/>
    </location>
</feature>
<comment type="similarity">
    <text evidence="2 7">Belongs to the MIP/aquaporin (TC 1.A.8) family.</text>
</comment>
<evidence type="ECO:0000256" key="6">
    <source>
        <dbReference type="ARBA" id="ARBA00023136"/>
    </source>
</evidence>